<evidence type="ECO:0000313" key="1">
    <source>
        <dbReference type="EMBL" id="RCG29020.1"/>
    </source>
</evidence>
<sequence>MTTAGADTLAATGLQLSVVALSQCVALALITIERFPPVKAYLAALALATTALLPAGAGAAHADAVAGPPVITIPAGQTRCPDGYVCLFRDYEFQGGGYGVAAGHSIGFLGQVGFNDQMSSWANDSGRRYCWYVDANYAGDRHVMENRYRVNVLPQENDQASSLRPC</sequence>
<dbReference type="SUPFAM" id="SSF49695">
    <property type="entry name" value="gamma-Crystallin-like"/>
    <property type="match status" value="1"/>
</dbReference>
<gene>
    <name evidence="1" type="ORF">DQ384_21975</name>
</gene>
<dbReference type="EMBL" id="QOIL01000012">
    <property type="protein sequence ID" value="RCG29020.1"/>
    <property type="molecule type" value="Genomic_DNA"/>
</dbReference>
<dbReference type="OrthoDB" id="4257180at2"/>
<dbReference type="AlphaFoldDB" id="A0A367FHC6"/>
<dbReference type="Gene3D" id="2.60.20.10">
    <property type="entry name" value="Crystallins"/>
    <property type="match status" value="1"/>
</dbReference>
<organism evidence="1 2">
    <name type="scientific">Sphaerisporangium album</name>
    <dbReference type="NCBI Taxonomy" id="509200"/>
    <lineage>
        <taxon>Bacteria</taxon>
        <taxon>Bacillati</taxon>
        <taxon>Actinomycetota</taxon>
        <taxon>Actinomycetes</taxon>
        <taxon>Streptosporangiales</taxon>
        <taxon>Streptosporangiaceae</taxon>
        <taxon>Sphaerisporangium</taxon>
    </lineage>
</organism>
<dbReference type="Proteomes" id="UP000253094">
    <property type="component" value="Unassembled WGS sequence"/>
</dbReference>
<evidence type="ECO:0008006" key="3">
    <source>
        <dbReference type="Google" id="ProtNLM"/>
    </source>
</evidence>
<keyword evidence="2" id="KW-1185">Reference proteome</keyword>
<accession>A0A367FHC6</accession>
<comment type="caution">
    <text evidence="1">The sequence shown here is derived from an EMBL/GenBank/DDBJ whole genome shotgun (WGS) entry which is preliminary data.</text>
</comment>
<proteinExistence type="predicted"/>
<evidence type="ECO:0000313" key="2">
    <source>
        <dbReference type="Proteomes" id="UP000253094"/>
    </source>
</evidence>
<dbReference type="InterPro" id="IPR011024">
    <property type="entry name" value="G_crystallin-like"/>
</dbReference>
<name>A0A367FHC6_9ACTN</name>
<dbReference type="Pfam" id="PF03995">
    <property type="entry name" value="Inhibitor_I36"/>
    <property type="match status" value="1"/>
</dbReference>
<reference evidence="1 2" key="1">
    <citation type="submission" date="2018-06" db="EMBL/GenBank/DDBJ databases">
        <title>Sphaerisporangium craniellae sp. nov., isolated from a marine sponge in the South China Sea.</title>
        <authorList>
            <person name="Li L."/>
        </authorList>
    </citation>
    <scope>NUCLEOTIDE SEQUENCE [LARGE SCALE GENOMIC DNA]</scope>
    <source>
        <strain evidence="1 2">CCTCC AA 208026</strain>
    </source>
</reference>
<protein>
    <recommendedName>
        <fullName evidence="3">Peptidase inhibitor family I36 protein</fullName>
    </recommendedName>
</protein>